<accession>A0A7K3WLV2</accession>
<feature type="domain" description="Cytosol aminopeptidase" evidence="6">
    <location>
        <begin position="141"/>
        <end position="448"/>
    </location>
</feature>
<keyword evidence="3" id="KW-0645">Protease</keyword>
<name>A0A7K3WLV2_9FLAO</name>
<sequence>MMKIEIYSNKIESTFCIKPFFKNSTEKASEIAQKLDAGEWIITDNDIHFCISPEWNLNEIAHHFRLLSVKTKKFWGKTPCLDIPLQGSKLRAALRGILMSSYNPNAQNNKPAEKLKLYVKSIPEIDNTVKQAQAEAETQMWAMKMVDLPPNKKTPEDLGDFARESAKKYGYDCEVWNDDHIIKARLHALHAVGKGSQNPPVFIISKYVGRADSKEFDLAFVGKGITFDTGGISIKGSANMHYMKSDMAGAAAMLGAIELAARLKLPLNIATVVPSAENSVDAKSVLPGDVIESYSGKTIEIIDTDAEGRLVLSDGLAWTVKNLKPAVIIDMATLTGSSVRALGMEAAALYSDNEKLVAALYESGLTSGEKLWRMPLWADYDSYLHSDVADVSNLSLKPVAGSIAAAKFLQVFTNKHTAWAHIDMPGMSFKDSPFFKTKSATGYGVQLLSEFMHRLAENTDLSKE</sequence>
<dbReference type="GO" id="GO:0006508">
    <property type="term" value="P:proteolysis"/>
    <property type="evidence" value="ECO:0007669"/>
    <property type="project" value="UniProtKB-KW"/>
</dbReference>
<dbReference type="Gene3D" id="3.40.630.10">
    <property type="entry name" value="Zn peptidases"/>
    <property type="match status" value="1"/>
</dbReference>
<organism evidence="7 8">
    <name type="scientific">Cryomorpha ignava</name>
    <dbReference type="NCBI Taxonomy" id="101383"/>
    <lineage>
        <taxon>Bacteria</taxon>
        <taxon>Pseudomonadati</taxon>
        <taxon>Bacteroidota</taxon>
        <taxon>Flavobacteriia</taxon>
        <taxon>Flavobacteriales</taxon>
        <taxon>Cryomorphaceae</taxon>
        <taxon>Cryomorpha</taxon>
    </lineage>
</organism>
<proteinExistence type="inferred from homology"/>
<dbReference type="SUPFAM" id="SSF53187">
    <property type="entry name" value="Zn-dependent exopeptidases"/>
    <property type="match status" value="1"/>
</dbReference>
<keyword evidence="4" id="KW-0378">Hydrolase</keyword>
<dbReference type="GO" id="GO:0070006">
    <property type="term" value="F:metalloaminopeptidase activity"/>
    <property type="evidence" value="ECO:0007669"/>
    <property type="project" value="InterPro"/>
</dbReference>
<evidence type="ECO:0000256" key="5">
    <source>
        <dbReference type="ARBA" id="ARBA00023211"/>
    </source>
</evidence>
<comment type="similarity">
    <text evidence="1">Belongs to the peptidase M17 family.</text>
</comment>
<dbReference type="InterPro" id="IPR000819">
    <property type="entry name" value="Peptidase_M17_C"/>
</dbReference>
<evidence type="ECO:0000259" key="6">
    <source>
        <dbReference type="Pfam" id="PF00883"/>
    </source>
</evidence>
<evidence type="ECO:0000313" key="8">
    <source>
        <dbReference type="Proteomes" id="UP000486602"/>
    </source>
</evidence>
<keyword evidence="8" id="KW-1185">Reference proteome</keyword>
<dbReference type="PANTHER" id="PTHR11963">
    <property type="entry name" value="LEUCINE AMINOPEPTIDASE-RELATED"/>
    <property type="match status" value="1"/>
</dbReference>
<keyword evidence="2 7" id="KW-0031">Aminopeptidase</keyword>
<dbReference type="CDD" id="cd00433">
    <property type="entry name" value="Peptidase_M17"/>
    <property type="match status" value="1"/>
</dbReference>
<evidence type="ECO:0000256" key="2">
    <source>
        <dbReference type="ARBA" id="ARBA00022438"/>
    </source>
</evidence>
<keyword evidence="5" id="KW-0464">Manganese</keyword>
<reference evidence="7 8" key="1">
    <citation type="submission" date="2020-02" db="EMBL/GenBank/DDBJ databases">
        <title>Out from the shadows clarifying the taxonomy of the family Cryomorphaceae and related taxa by utilizing the GTDB taxonomic framework.</title>
        <authorList>
            <person name="Bowman J.P."/>
        </authorList>
    </citation>
    <scope>NUCLEOTIDE SEQUENCE [LARGE SCALE GENOMIC DNA]</scope>
    <source>
        <strain evidence="7 8">QSSC 1-22</strain>
    </source>
</reference>
<dbReference type="RefSeq" id="WP_163283351.1">
    <property type="nucleotide sequence ID" value="NZ_JAAGVY010000004.1"/>
</dbReference>
<dbReference type="GO" id="GO:0005737">
    <property type="term" value="C:cytoplasm"/>
    <property type="evidence" value="ECO:0007669"/>
    <property type="project" value="InterPro"/>
</dbReference>
<evidence type="ECO:0000313" key="7">
    <source>
        <dbReference type="EMBL" id="NEN22627.1"/>
    </source>
</evidence>
<evidence type="ECO:0000256" key="3">
    <source>
        <dbReference type="ARBA" id="ARBA00022670"/>
    </source>
</evidence>
<evidence type="ECO:0000256" key="4">
    <source>
        <dbReference type="ARBA" id="ARBA00022801"/>
    </source>
</evidence>
<dbReference type="Pfam" id="PF00883">
    <property type="entry name" value="Peptidase_M17"/>
    <property type="match status" value="1"/>
</dbReference>
<comment type="caution">
    <text evidence="7">The sequence shown here is derived from an EMBL/GenBank/DDBJ whole genome shotgun (WGS) entry which is preliminary data.</text>
</comment>
<dbReference type="EMBL" id="JAAGVY010000004">
    <property type="protein sequence ID" value="NEN22627.1"/>
    <property type="molecule type" value="Genomic_DNA"/>
</dbReference>
<gene>
    <name evidence="7" type="ORF">G3O08_03795</name>
</gene>
<dbReference type="PRINTS" id="PR00481">
    <property type="entry name" value="LAMNOPPTDASE"/>
</dbReference>
<dbReference type="Proteomes" id="UP000486602">
    <property type="component" value="Unassembled WGS sequence"/>
</dbReference>
<evidence type="ECO:0000256" key="1">
    <source>
        <dbReference type="ARBA" id="ARBA00009528"/>
    </source>
</evidence>
<dbReference type="GO" id="GO:0030145">
    <property type="term" value="F:manganese ion binding"/>
    <property type="evidence" value="ECO:0007669"/>
    <property type="project" value="InterPro"/>
</dbReference>
<protein>
    <submittedName>
        <fullName evidence="7">Leucyl aminopeptidase family protein</fullName>
    </submittedName>
</protein>
<dbReference type="InterPro" id="IPR011356">
    <property type="entry name" value="Leucine_aapep/pepB"/>
</dbReference>
<dbReference type="AlphaFoldDB" id="A0A7K3WLV2"/>
<dbReference type="PANTHER" id="PTHR11963:SF23">
    <property type="entry name" value="CYTOSOL AMINOPEPTIDASE"/>
    <property type="match status" value="1"/>
</dbReference>